<comment type="caution">
    <text evidence="10">The sequence shown here is derived from an EMBL/GenBank/DDBJ whole genome shotgun (WGS) entry which is preliminary data.</text>
</comment>
<evidence type="ECO:0000256" key="7">
    <source>
        <dbReference type="RuleBase" id="RU003971"/>
    </source>
</evidence>
<dbReference type="GO" id="GO:0006915">
    <property type="term" value="P:apoptotic process"/>
    <property type="evidence" value="ECO:0007669"/>
    <property type="project" value="UniProtKB-KW"/>
</dbReference>
<dbReference type="CDD" id="cd01671">
    <property type="entry name" value="CARD"/>
    <property type="match status" value="1"/>
</dbReference>
<dbReference type="InterPro" id="IPR011600">
    <property type="entry name" value="Pept_C14_caspase"/>
</dbReference>
<feature type="domain" description="Caspase family p20" evidence="9">
    <location>
        <begin position="134"/>
        <end position="259"/>
    </location>
</feature>
<dbReference type="GO" id="GO:0006508">
    <property type="term" value="P:proteolysis"/>
    <property type="evidence" value="ECO:0007669"/>
    <property type="project" value="UniProtKB-KW"/>
</dbReference>
<sequence length="386" mass="45032">MLPEQKDLIYKYFPQLVQECDLENVLEYLIKKGDLNSEFLDEVAFEDDTFHKNRQILFKLLRLEKYNAFPGLIEGLRRTKFTHLANALENRLETIIKNNDLHPLDVNVDVKFSTQFYDVAKYNKTGFYTTRSKNRGHVLIINNIKFSQGHDERHGADTDERNLRELFEKMGLSVFSHTNLTAHDMYYQTKEFAHNVPLTKPDIGIVIIMSHGMVINNEAMIVSSDNKCVPEDDFRAMFNNENCPLFKKKPKIFIYHICRTVFTEPVTQETMTDAILKQAQRTYSDMLICHPSVKGYSAHRNSIKGSWYIQLLCKVFMENAHDMDMESLLRKVDEELEIVSSMPWEMSGEGQSTQQTSTFQNIGFKKCYLHPGVYEDNGKMMHFEDK</sequence>
<evidence type="ECO:0000256" key="3">
    <source>
        <dbReference type="ARBA" id="ARBA00022703"/>
    </source>
</evidence>
<dbReference type="InterPro" id="IPR002138">
    <property type="entry name" value="Pept_C14_p10"/>
</dbReference>
<evidence type="ECO:0008006" key="12">
    <source>
        <dbReference type="Google" id="ProtNLM"/>
    </source>
</evidence>
<dbReference type="InterPro" id="IPR029030">
    <property type="entry name" value="Caspase-like_dom_sf"/>
</dbReference>
<evidence type="ECO:0000256" key="6">
    <source>
        <dbReference type="ARBA" id="ARBA00023145"/>
    </source>
</evidence>
<dbReference type="SMART" id="SM00115">
    <property type="entry name" value="CASc"/>
    <property type="match status" value="1"/>
</dbReference>
<comment type="similarity">
    <text evidence="1 7">Belongs to the peptidase C14A family.</text>
</comment>
<evidence type="ECO:0000256" key="5">
    <source>
        <dbReference type="ARBA" id="ARBA00022807"/>
    </source>
</evidence>
<dbReference type="Gene3D" id="3.30.70.1470">
    <property type="entry name" value="Caspase-like"/>
    <property type="match status" value="1"/>
</dbReference>
<keyword evidence="3" id="KW-0053">Apoptosis</keyword>
<dbReference type="InterPro" id="IPR015917">
    <property type="entry name" value="Pept_C14A"/>
</dbReference>
<evidence type="ECO:0000256" key="1">
    <source>
        <dbReference type="ARBA" id="ARBA00010134"/>
    </source>
</evidence>
<reference evidence="10" key="1">
    <citation type="journal article" date="2023" name="G3 (Bethesda)">
        <title>Whole genome assemblies of Zophobas morio and Tenebrio molitor.</title>
        <authorList>
            <person name="Kaur S."/>
            <person name="Stinson S.A."/>
            <person name="diCenzo G.C."/>
        </authorList>
    </citation>
    <scope>NUCLEOTIDE SEQUENCE</scope>
    <source>
        <strain evidence="10">QUZm001</strain>
    </source>
</reference>
<dbReference type="PRINTS" id="PR00376">
    <property type="entry name" value="IL1BCENZYME"/>
</dbReference>
<dbReference type="PROSITE" id="PS50207">
    <property type="entry name" value="CASPASE_P10"/>
    <property type="match status" value="1"/>
</dbReference>
<gene>
    <name evidence="10" type="ORF">Zmor_026671</name>
</gene>
<dbReference type="Gene3D" id="3.40.50.1460">
    <property type="match status" value="1"/>
</dbReference>
<dbReference type="PROSITE" id="PS50208">
    <property type="entry name" value="CASPASE_P20"/>
    <property type="match status" value="1"/>
</dbReference>
<dbReference type="EMBL" id="JALNTZ010000008">
    <property type="protein sequence ID" value="KAJ3643994.1"/>
    <property type="molecule type" value="Genomic_DNA"/>
</dbReference>
<evidence type="ECO:0000256" key="4">
    <source>
        <dbReference type="ARBA" id="ARBA00022801"/>
    </source>
</evidence>
<proteinExistence type="inferred from homology"/>
<keyword evidence="2" id="KW-0645">Protease</keyword>
<keyword evidence="6" id="KW-0865">Zymogen</keyword>
<dbReference type="AlphaFoldDB" id="A0AA38HZN2"/>
<keyword evidence="5" id="KW-0788">Thiol protease</keyword>
<dbReference type="GO" id="GO:0004197">
    <property type="term" value="F:cysteine-type endopeptidase activity"/>
    <property type="evidence" value="ECO:0007669"/>
    <property type="project" value="InterPro"/>
</dbReference>
<keyword evidence="4" id="KW-0378">Hydrolase</keyword>
<dbReference type="InterPro" id="IPR002398">
    <property type="entry name" value="Pept_C14"/>
</dbReference>
<evidence type="ECO:0000259" key="8">
    <source>
        <dbReference type="PROSITE" id="PS50207"/>
    </source>
</evidence>
<dbReference type="Proteomes" id="UP001168821">
    <property type="component" value="Unassembled WGS sequence"/>
</dbReference>
<dbReference type="SUPFAM" id="SSF47986">
    <property type="entry name" value="DEATH domain"/>
    <property type="match status" value="1"/>
</dbReference>
<dbReference type="PANTHER" id="PTHR47901">
    <property type="entry name" value="CASPASE RECRUITMENT DOMAIN-CONTAINING PROTEIN 18"/>
    <property type="match status" value="1"/>
</dbReference>
<organism evidence="10 11">
    <name type="scientific">Zophobas morio</name>
    <dbReference type="NCBI Taxonomy" id="2755281"/>
    <lineage>
        <taxon>Eukaryota</taxon>
        <taxon>Metazoa</taxon>
        <taxon>Ecdysozoa</taxon>
        <taxon>Arthropoda</taxon>
        <taxon>Hexapoda</taxon>
        <taxon>Insecta</taxon>
        <taxon>Pterygota</taxon>
        <taxon>Neoptera</taxon>
        <taxon>Endopterygota</taxon>
        <taxon>Coleoptera</taxon>
        <taxon>Polyphaga</taxon>
        <taxon>Cucujiformia</taxon>
        <taxon>Tenebrionidae</taxon>
        <taxon>Zophobas</taxon>
    </lineage>
</organism>
<dbReference type="Gene3D" id="1.10.533.10">
    <property type="entry name" value="Death Domain, Fas"/>
    <property type="match status" value="1"/>
</dbReference>
<accession>A0AA38HZN2</accession>
<protein>
    <recommendedName>
        <fullName evidence="12">Caspase Dronc</fullName>
    </recommendedName>
</protein>
<evidence type="ECO:0000313" key="11">
    <source>
        <dbReference type="Proteomes" id="UP001168821"/>
    </source>
</evidence>
<evidence type="ECO:0000259" key="9">
    <source>
        <dbReference type="PROSITE" id="PS50208"/>
    </source>
</evidence>
<evidence type="ECO:0000256" key="2">
    <source>
        <dbReference type="ARBA" id="ARBA00022670"/>
    </source>
</evidence>
<dbReference type="PANTHER" id="PTHR47901:SF8">
    <property type="entry name" value="CASPASE-3"/>
    <property type="match status" value="1"/>
</dbReference>
<name>A0AA38HZN2_9CUCU</name>
<dbReference type="Pfam" id="PF00656">
    <property type="entry name" value="Peptidase_C14"/>
    <property type="match status" value="1"/>
</dbReference>
<keyword evidence="11" id="KW-1185">Reference proteome</keyword>
<evidence type="ECO:0000313" key="10">
    <source>
        <dbReference type="EMBL" id="KAJ3643994.1"/>
    </source>
</evidence>
<dbReference type="SUPFAM" id="SSF52129">
    <property type="entry name" value="Caspase-like"/>
    <property type="match status" value="1"/>
</dbReference>
<dbReference type="InterPro" id="IPR001309">
    <property type="entry name" value="Pept_C14_p20"/>
</dbReference>
<feature type="domain" description="Caspase family p10" evidence="8">
    <location>
        <begin position="284"/>
        <end position="371"/>
    </location>
</feature>
<dbReference type="InterPro" id="IPR011029">
    <property type="entry name" value="DEATH-like_dom_sf"/>
</dbReference>